<name>A0A0C1LG63_9BACT</name>
<keyword evidence="3" id="KW-1185">Reference proteome</keyword>
<dbReference type="PANTHER" id="PTHR30373:SF2">
    <property type="entry name" value="UPF0603 PROTEIN YGCG"/>
    <property type="match status" value="1"/>
</dbReference>
<dbReference type="Pfam" id="PF04536">
    <property type="entry name" value="TPM_phosphatase"/>
    <property type="match status" value="1"/>
</dbReference>
<gene>
    <name evidence="2" type="ORF">OI18_12055</name>
</gene>
<dbReference type="Proteomes" id="UP000031408">
    <property type="component" value="Unassembled WGS sequence"/>
</dbReference>
<evidence type="ECO:0000313" key="3">
    <source>
        <dbReference type="Proteomes" id="UP000031408"/>
    </source>
</evidence>
<comment type="caution">
    <text evidence="2">The sequence shown here is derived from an EMBL/GenBank/DDBJ whole genome shotgun (WGS) entry which is preliminary data.</text>
</comment>
<proteinExistence type="predicted"/>
<dbReference type="OrthoDB" id="9810918at2"/>
<dbReference type="InterPro" id="IPR007621">
    <property type="entry name" value="TPM_dom"/>
</dbReference>
<dbReference type="PANTHER" id="PTHR30373">
    <property type="entry name" value="UPF0603 PROTEIN YGCG"/>
    <property type="match status" value="1"/>
</dbReference>
<evidence type="ECO:0000259" key="1">
    <source>
        <dbReference type="Pfam" id="PF04536"/>
    </source>
</evidence>
<dbReference type="RefSeq" id="WP_039140107.1">
    <property type="nucleotide sequence ID" value="NZ_JSVC01000013.1"/>
</dbReference>
<sequence length="182" mass="20418">MFPASRYFGAILLLVVALTCTGQVKTKKQAYSYWDSLPNPVGWVNDFEGLFTNTQKEHLDSIIENFKRETEIEIAIVTVDSSATSRERFDSLTLYMANKWGVGQAGKDNGILIGISKGHKKIRIQNGYAIEKLISDDETKMIIAKYFLPAFKSGNYYTGTRNGLIKLIDLLKLKLTGKPQVT</sequence>
<reference evidence="2 3" key="1">
    <citation type="submission" date="2014-11" db="EMBL/GenBank/DDBJ databases">
        <title>Genome sequence of Flavihumibacter solisilvae 3-3.</title>
        <authorList>
            <person name="Zhou G."/>
            <person name="Li M."/>
            <person name="Wang G."/>
        </authorList>
    </citation>
    <scope>NUCLEOTIDE SEQUENCE [LARGE SCALE GENOMIC DNA]</scope>
    <source>
        <strain evidence="2 3">3-3</strain>
    </source>
</reference>
<dbReference type="STRING" id="1349421.OI18_12055"/>
<protein>
    <recommendedName>
        <fullName evidence="1">TPM domain-containing protein</fullName>
    </recommendedName>
</protein>
<organism evidence="2 3">
    <name type="scientific">Flavihumibacter solisilvae</name>
    <dbReference type="NCBI Taxonomy" id="1349421"/>
    <lineage>
        <taxon>Bacteria</taxon>
        <taxon>Pseudomonadati</taxon>
        <taxon>Bacteroidota</taxon>
        <taxon>Chitinophagia</taxon>
        <taxon>Chitinophagales</taxon>
        <taxon>Chitinophagaceae</taxon>
        <taxon>Flavihumibacter</taxon>
    </lineage>
</organism>
<dbReference type="Gene3D" id="3.10.310.50">
    <property type="match status" value="1"/>
</dbReference>
<feature type="domain" description="TPM" evidence="1">
    <location>
        <begin position="44"/>
        <end position="168"/>
    </location>
</feature>
<evidence type="ECO:0000313" key="2">
    <source>
        <dbReference type="EMBL" id="KIC94348.1"/>
    </source>
</evidence>
<dbReference type="EMBL" id="JSVC01000013">
    <property type="protein sequence ID" value="KIC94348.1"/>
    <property type="molecule type" value="Genomic_DNA"/>
</dbReference>
<accession>A0A0C1LG63</accession>
<dbReference type="AlphaFoldDB" id="A0A0C1LG63"/>